<sequence>MAVMTEFERWLDEGFVRLNTVFEEAYFAAGQEHVPGLGQEELLHEGAKRLPGFDGDPYRLLGSVGMYLAACARHQVEDEEVLAPAWALATRLGTSLGVAPRYVFAHQSLHGFRTFTSLPDEQVFVRQNGVAVVAYERAAHALRLVATMGVGGPVVEGLLREARRALEEVLAANRTLADTVHPRRFYLGIRPYFRPHRVGSQVYRGVNAGDFAAVNEIDLLLGLCRADDPFYQRVVAEKMPFVPPDHQDRLKRAVVAEPLLPQVLEEPRHAGLFLEVCRAHGAAYALHHGRLVKPFLEAQAGDEQDVTASGPPLSVVVAELGHLVDLRTGRARAGAFGAHEELRRLAELV</sequence>
<dbReference type="InterPro" id="IPR015029">
    <property type="entry name" value="PrnB"/>
</dbReference>
<evidence type="ECO:0000313" key="1">
    <source>
        <dbReference type="EMBL" id="RKT72807.1"/>
    </source>
</evidence>
<dbReference type="Proteomes" id="UP000272729">
    <property type="component" value="Unassembled WGS sequence"/>
</dbReference>
<dbReference type="Pfam" id="PF08933">
    <property type="entry name" value="PrnB"/>
    <property type="match status" value="1"/>
</dbReference>
<dbReference type="Gene3D" id="1.20.58.600">
    <property type="match status" value="1"/>
</dbReference>
<dbReference type="GO" id="GO:0019441">
    <property type="term" value="P:L-tryptophan catabolic process to kynurenine"/>
    <property type="evidence" value="ECO:0007669"/>
    <property type="project" value="InterPro"/>
</dbReference>
<accession>A0A495XFN4</accession>
<dbReference type="GO" id="GO:0046872">
    <property type="term" value="F:metal ion binding"/>
    <property type="evidence" value="ECO:0007669"/>
    <property type="project" value="InterPro"/>
</dbReference>
<dbReference type="SUPFAM" id="SSF140959">
    <property type="entry name" value="Indolic compounds 2,3-dioxygenase-like"/>
    <property type="match status" value="1"/>
</dbReference>
<gene>
    <name evidence="1" type="ORF">DFJ66_6131</name>
</gene>
<dbReference type="InterPro" id="IPR037217">
    <property type="entry name" value="Trp/Indoleamine_2_3_dOase-like"/>
</dbReference>
<dbReference type="EMBL" id="RBXR01000001">
    <property type="protein sequence ID" value="RKT72807.1"/>
    <property type="molecule type" value="Genomic_DNA"/>
</dbReference>
<keyword evidence="2" id="KW-1185">Reference proteome</keyword>
<name>A0A495XFN4_9PSEU</name>
<proteinExistence type="predicted"/>
<comment type="caution">
    <text evidence="1">The sequence shown here is derived from an EMBL/GenBank/DDBJ whole genome shotgun (WGS) entry which is preliminary data.</text>
</comment>
<reference evidence="1 2" key="1">
    <citation type="submission" date="2018-10" db="EMBL/GenBank/DDBJ databases">
        <title>Sequencing the genomes of 1000 actinobacteria strains.</title>
        <authorList>
            <person name="Klenk H.-P."/>
        </authorList>
    </citation>
    <scope>NUCLEOTIDE SEQUENCE [LARGE SCALE GENOMIC DNA]</scope>
    <source>
        <strain evidence="1 2">DSM 43911</strain>
    </source>
</reference>
<organism evidence="1 2">
    <name type="scientific">Saccharothrix variisporea</name>
    <dbReference type="NCBI Taxonomy" id="543527"/>
    <lineage>
        <taxon>Bacteria</taxon>
        <taxon>Bacillati</taxon>
        <taxon>Actinomycetota</taxon>
        <taxon>Actinomycetes</taxon>
        <taxon>Pseudonocardiales</taxon>
        <taxon>Pseudonocardiaceae</taxon>
        <taxon>Saccharothrix</taxon>
    </lineage>
</organism>
<dbReference type="AlphaFoldDB" id="A0A495XFN4"/>
<evidence type="ECO:0000313" key="2">
    <source>
        <dbReference type="Proteomes" id="UP000272729"/>
    </source>
</evidence>
<dbReference type="GO" id="GO:0020037">
    <property type="term" value="F:heme binding"/>
    <property type="evidence" value="ECO:0007669"/>
    <property type="project" value="InterPro"/>
</dbReference>
<dbReference type="Gene3D" id="1.20.58.480">
    <property type="match status" value="1"/>
</dbReference>
<protein>
    <submittedName>
        <fullName evidence="1">Uncharacterized protein DUF1864</fullName>
    </submittedName>
</protein>